<feature type="chain" id="PRO_5043561320" description="Transmembrane protein" evidence="2">
    <location>
        <begin position="22"/>
        <end position="193"/>
    </location>
</feature>
<keyword evidence="1" id="KW-0472">Membrane</keyword>
<keyword evidence="1" id="KW-1133">Transmembrane helix</keyword>
<evidence type="ECO:0000256" key="1">
    <source>
        <dbReference type="SAM" id="Phobius"/>
    </source>
</evidence>
<dbReference type="AlphaFoldDB" id="A0AAV0TX38"/>
<keyword evidence="4" id="KW-1185">Reference proteome</keyword>
<sequence length="193" mass="21075">MFRTAFCFVLVCHVLLATVECVNGFASDDARAAVESVTHVDRTIRSLQAAETATETLHDEREELEDRGLGEWLGFVKKETPALSKAVEENAEVAAKLKSVVSDKDVVDKATVEKVKTAVAEETSALEKQQGGVLRRFFQRVKAVPVEGDVKALLVAYLVFALLTTAILTTGAMMYRRNMAEAQAAQAGHYISK</sequence>
<evidence type="ECO:0008006" key="5">
    <source>
        <dbReference type="Google" id="ProtNLM"/>
    </source>
</evidence>
<accession>A0AAV0TX38</accession>
<dbReference type="EMBL" id="CANTFL010000740">
    <property type="protein sequence ID" value="CAI5727181.1"/>
    <property type="molecule type" value="Genomic_DNA"/>
</dbReference>
<reference evidence="3" key="1">
    <citation type="submission" date="2022-12" db="EMBL/GenBank/DDBJ databases">
        <authorList>
            <person name="Webb A."/>
        </authorList>
    </citation>
    <scope>NUCLEOTIDE SEQUENCE</scope>
    <source>
        <strain evidence="3">Hp1</strain>
    </source>
</reference>
<protein>
    <recommendedName>
        <fullName evidence="5">Transmembrane protein</fullName>
    </recommendedName>
</protein>
<evidence type="ECO:0000313" key="3">
    <source>
        <dbReference type="EMBL" id="CAI5727181.1"/>
    </source>
</evidence>
<feature type="signal peptide" evidence="2">
    <location>
        <begin position="1"/>
        <end position="21"/>
    </location>
</feature>
<feature type="transmembrane region" description="Helical" evidence="1">
    <location>
        <begin position="154"/>
        <end position="175"/>
    </location>
</feature>
<organism evidence="3 4">
    <name type="scientific">Hyaloperonospora brassicae</name>
    <name type="common">Brassica downy mildew</name>
    <name type="synonym">Peronospora brassicae</name>
    <dbReference type="NCBI Taxonomy" id="162125"/>
    <lineage>
        <taxon>Eukaryota</taxon>
        <taxon>Sar</taxon>
        <taxon>Stramenopiles</taxon>
        <taxon>Oomycota</taxon>
        <taxon>Peronosporomycetes</taxon>
        <taxon>Peronosporales</taxon>
        <taxon>Peronosporaceae</taxon>
        <taxon>Hyaloperonospora</taxon>
    </lineage>
</organism>
<evidence type="ECO:0000256" key="2">
    <source>
        <dbReference type="SAM" id="SignalP"/>
    </source>
</evidence>
<evidence type="ECO:0000313" key="4">
    <source>
        <dbReference type="Proteomes" id="UP001162031"/>
    </source>
</evidence>
<name>A0AAV0TX38_HYABA</name>
<comment type="caution">
    <text evidence="3">The sequence shown here is derived from an EMBL/GenBank/DDBJ whole genome shotgun (WGS) entry which is preliminary data.</text>
</comment>
<proteinExistence type="predicted"/>
<keyword evidence="1" id="KW-0812">Transmembrane</keyword>
<gene>
    <name evidence="3" type="ORF">HBR001_LOCUS4027</name>
</gene>
<keyword evidence="2" id="KW-0732">Signal</keyword>
<dbReference type="Proteomes" id="UP001162031">
    <property type="component" value="Unassembled WGS sequence"/>
</dbReference>